<dbReference type="Gene3D" id="1.25.10.10">
    <property type="entry name" value="Leucine-rich Repeat Variant"/>
    <property type="match status" value="3"/>
</dbReference>
<dbReference type="GO" id="GO:0005096">
    <property type="term" value="F:GTPase activator activity"/>
    <property type="evidence" value="ECO:0007669"/>
    <property type="project" value="InterPro"/>
</dbReference>
<dbReference type="InterPro" id="IPR022577">
    <property type="entry name" value="TBCD_C"/>
</dbReference>
<dbReference type="PANTHER" id="PTHR12658">
    <property type="entry name" value="BETA-TUBULIN COFACTOR D"/>
    <property type="match status" value="1"/>
</dbReference>
<dbReference type="GO" id="GO:0070830">
    <property type="term" value="P:bicellular tight junction assembly"/>
    <property type="evidence" value="ECO:0007669"/>
    <property type="project" value="TreeGrafter"/>
</dbReference>
<evidence type="ECO:0000256" key="2">
    <source>
        <dbReference type="ARBA" id="ARBA00015003"/>
    </source>
</evidence>
<keyword evidence="9" id="KW-1185">Reference proteome</keyword>
<dbReference type="PANTHER" id="PTHR12658:SF0">
    <property type="entry name" value="TUBULIN-SPECIFIC CHAPERONE D"/>
    <property type="match status" value="1"/>
</dbReference>
<dbReference type="GO" id="GO:0048487">
    <property type="term" value="F:beta-tubulin binding"/>
    <property type="evidence" value="ECO:0007669"/>
    <property type="project" value="InterPro"/>
</dbReference>
<reference evidence="8" key="2">
    <citation type="submission" date="2015-02" db="UniProtKB">
        <authorList>
            <consortium name="EnsemblMetazoa"/>
        </authorList>
    </citation>
    <scope>IDENTIFICATION</scope>
</reference>
<dbReference type="EnsemblMetazoa" id="SMAR012561-RA">
    <property type="protein sequence ID" value="SMAR012561-PA"/>
    <property type="gene ID" value="SMAR012561"/>
</dbReference>
<feature type="transmembrane region" description="Helical" evidence="5">
    <location>
        <begin position="157"/>
        <end position="173"/>
    </location>
</feature>
<dbReference type="SUPFAM" id="SSF48371">
    <property type="entry name" value="ARM repeat"/>
    <property type="match status" value="2"/>
</dbReference>
<protein>
    <recommendedName>
        <fullName evidence="2">Tubulin-specific chaperone D</fullName>
    </recommendedName>
</protein>
<dbReference type="Pfam" id="PF12612">
    <property type="entry name" value="TFCD_C"/>
    <property type="match status" value="1"/>
</dbReference>
<keyword evidence="3" id="KW-0143">Chaperone</keyword>
<dbReference type="GO" id="GO:0007021">
    <property type="term" value="P:tubulin complex assembly"/>
    <property type="evidence" value="ECO:0007669"/>
    <property type="project" value="InterPro"/>
</dbReference>
<feature type="domain" description="Tubulin-folding cofactor D ARM repeats" evidence="7">
    <location>
        <begin position="296"/>
        <end position="528"/>
    </location>
</feature>
<evidence type="ECO:0000313" key="9">
    <source>
        <dbReference type="Proteomes" id="UP000014500"/>
    </source>
</evidence>
<dbReference type="OMA" id="EPHEAWH"/>
<dbReference type="AlphaFoldDB" id="T1JFE7"/>
<dbReference type="GO" id="GO:0016328">
    <property type="term" value="C:lateral plasma membrane"/>
    <property type="evidence" value="ECO:0007669"/>
    <property type="project" value="TreeGrafter"/>
</dbReference>
<evidence type="ECO:0000259" key="7">
    <source>
        <dbReference type="Pfam" id="PF25767"/>
    </source>
</evidence>
<keyword evidence="5" id="KW-0472">Membrane</keyword>
<dbReference type="Proteomes" id="UP000014500">
    <property type="component" value="Unassembled WGS sequence"/>
</dbReference>
<dbReference type="Pfam" id="PF23579">
    <property type="entry name" value="ARM_TBCD"/>
    <property type="match status" value="1"/>
</dbReference>
<sequence>MSLNSKRPKMAALDMIQQDLQEFDIRVGLGCALESFVETKIIEELISNLENGSSDFATLEAAKEHFIKILDQYQEQPHLLDPHLDWILASLLSIARSPDTCTAVMHQSFKYLYYVTKVRHYKVVVRHLPHEVADLEPVLALLKSQDSSDKNKWETQYILLLWLSIIIIIPFHLSRLDSMPIGDGYQKKPLAERVMAEGLKYLSVGSETLQNAAAYLICKFVTRPDAVESYLPQFIEGALQTLSKSESKDSIFQRGILFTLALVFKDGKRDDLLTYVRPVLKQLLNPKFLTNRETTTRKSSIKLIQRLNFLKPRIATWRYQRGNRSLITNLLPHQETIHRQSESPKPEDEEDYDLPEELEEIIEQLLNGLKDKDECIRWSAAKGIGRITGRLPKELADDVLKSVLELFNSREGDNSWHGGCLCLAELGRRGLLLLDNLNHVTSVILKALLYDQQRGHFSVGSRIRDAACYVCWAFARAFEPKDLQCYVKRIASCLVVVMVFDREVKCRRAAAAAFQENVGRQGTFPHGIDVLTTVDYFAVSSIIRSYLELSVFVAGFEEYTLALVEHLVDRKVVHWDKNIRELSAQALHKLTSCNVSYAVEHVLFRLLKMAIENNLNERHGAILALGEVIHAVGLVAESEGRSIEDLIDSTTLSEVKNIIPRLQEMNFFQGLGAELTRHAVCKYIEKLSLAKIPKLDNDQIDLWESLILDNLSYENLSVQKSAVNALSALCERYYETPSDKQKHLIDSLMTNLKIPNKMSRIGFALALGSLSKRMLADHLHQVTPSLLRCIETGEGEVAKWVEVRKSAIEALSNICETVNIAKDGSQRSEINAETLDSIFTSLLKSLDDYTADHARGDIGVVVREAAMSAIEGLVNRVTEIDSGLVSEELTAAVMRNLAQQAQEKIDSARCLAANIFVNLLHSDLPFIPNRDELRGIFERENCKEIDWKRPQESYPLFIQMLDYPAYAYHVLLGIVVSIGGNIEHVVKHSNAALTSYLKSCDESKLNNFTSIYLDIFHRHPRTPRLALALLNTTEMLLVSKGLAALIESETVDFAEKLFDLVMAKIAKTREFVKLIAGVSICCALLQAHKRVREKALGQIAIYLCVEFPRVRRECAAKLYESLIMYEDVVEEVDEVMEILSETNWDDQVVSLRPIRNRLCELMKIPAPRLVKKV</sequence>
<dbReference type="InterPro" id="IPR021133">
    <property type="entry name" value="HEAT_type_2"/>
</dbReference>
<feature type="repeat" description="HEAT" evidence="4">
    <location>
        <begin position="361"/>
        <end position="398"/>
    </location>
</feature>
<dbReference type="GO" id="GO:0007023">
    <property type="term" value="P:post-chaperonin tubulin folding pathway"/>
    <property type="evidence" value="ECO:0007669"/>
    <property type="project" value="InterPro"/>
</dbReference>
<dbReference type="GO" id="GO:0034333">
    <property type="term" value="P:adherens junction assembly"/>
    <property type="evidence" value="ECO:0007669"/>
    <property type="project" value="TreeGrafter"/>
</dbReference>
<dbReference type="EMBL" id="JH432157">
    <property type="status" value="NOT_ANNOTATED_CDS"/>
    <property type="molecule type" value="Genomic_DNA"/>
</dbReference>
<dbReference type="PhylomeDB" id="T1JFE7"/>
<dbReference type="InterPro" id="IPR033162">
    <property type="entry name" value="TBCD"/>
</dbReference>
<evidence type="ECO:0000256" key="1">
    <source>
        <dbReference type="ARBA" id="ARBA00006853"/>
    </source>
</evidence>
<name>T1JFE7_STRMM</name>
<dbReference type="InterPro" id="IPR016024">
    <property type="entry name" value="ARM-type_fold"/>
</dbReference>
<dbReference type="STRING" id="126957.T1JFE7"/>
<dbReference type="PROSITE" id="PS50077">
    <property type="entry name" value="HEAT_REPEAT"/>
    <property type="match status" value="1"/>
</dbReference>
<reference evidence="9" key="1">
    <citation type="submission" date="2011-05" db="EMBL/GenBank/DDBJ databases">
        <authorList>
            <person name="Richards S.R."/>
            <person name="Qu J."/>
            <person name="Jiang H."/>
            <person name="Jhangiani S.N."/>
            <person name="Agravi P."/>
            <person name="Goodspeed R."/>
            <person name="Gross S."/>
            <person name="Mandapat C."/>
            <person name="Jackson L."/>
            <person name="Mathew T."/>
            <person name="Pu L."/>
            <person name="Thornton R."/>
            <person name="Saada N."/>
            <person name="Wilczek-Boney K.B."/>
            <person name="Lee S."/>
            <person name="Kovar C."/>
            <person name="Wu Y."/>
            <person name="Scherer S.E."/>
            <person name="Worley K.C."/>
            <person name="Muzny D.M."/>
            <person name="Gibbs R."/>
        </authorList>
    </citation>
    <scope>NUCLEOTIDE SEQUENCE</scope>
    <source>
        <strain evidence="9">Brora</strain>
    </source>
</reference>
<proteinExistence type="inferred from homology"/>
<dbReference type="HOGENOM" id="CLU_003043_0_0_1"/>
<evidence type="ECO:0000256" key="3">
    <source>
        <dbReference type="ARBA" id="ARBA00023186"/>
    </source>
</evidence>
<comment type="similarity">
    <text evidence="1">Belongs to the TBCD family.</text>
</comment>
<accession>T1JFE7</accession>
<evidence type="ECO:0000256" key="5">
    <source>
        <dbReference type="SAM" id="Phobius"/>
    </source>
</evidence>
<keyword evidence="5" id="KW-1133">Transmembrane helix</keyword>
<evidence type="ECO:0000313" key="8">
    <source>
        <dbReference type="EnsemblMetazoa" id="SMAR012561-PA"/>
    </source>
</evidence>
<dbReference type="GO" id="GO:0000226">
    <property type="term" value="P:microtubule cytoskeleton organization"/>
    <property type="evidence" value="ECO:0007669"/>
    <property type="project" value="TreeGrafter"/>
</dbReference>
<organism evidence="8 9">
    <name type="scientific">Strigamia maritima</name>
    <name type="common">European centipede</name>
    <name type="synonym">Geophilus maritimus</name>
    <dbReference type="NCBI Taxonomy" id="126957"/>
    <lineage>
        <taxon>Eukaryota</taxon>
        <taxon>Metazoa</taxon>
        <taxon>Ecdysozoa</taxon>
        <taxon>Arthropoda</taxon>
        <taxon>Myriapoda</taxon>
        <taxon>Chilopoda</taxon>
        <taxon>Pleurostigmophora</taxon>
        <taxon>Geophilomorpha</taxon>
        <taxon>Linotaeniidae</taxon>
        <taxon>Strigamia</taxon>
    </lineage>
</organism>
<keyword evidence="5" id="KW-0812">Transmembrane</keyword>
<evidence type="ECO:0000259" key="6">
    <source>
        <dbReference type="Pfam" id="PF12612"/>
    </source>
</evidence>
<dbReference type="eggNOG" id="KOG1943">
    <property type="taxonomic scope" value="Eukaryota"/>
</dbReference>
<dbReference type="InterPro" id="IPR058033">
    <property type="entry name" value="ARM_TBCD_2nd"/>
</dbReference>
<feature type="domain" description="Tubulin-folding cofactor D C-terminal" evidence="6">
    <location>
        <begin position="893"/>
        <end position="1071"/>
    </location>
</feature>
<dbReference type="Pfam" id="PF25767">
    <property type="entry name" value="ARM_TBCD_2nd"/>
    <property type="match status" value="1"/>
</dbReference>
<evidence type="ECO:0000256" key="4">
    <source>
        <dbReference type="PROSITE-ProRule" id="PRU00103"/>
    </source>
</evidence>
<dbReference type="InterPro" id="IPR011989">
    <property type="entry name" value="ARM-like"/>
</dbReference>